<organism evidence="4 5">
    <name type="scientific">Adineta steineri</name>
    <dbReference type="NCBI Taxonomy" id="433720"/>
    <lineage>
        <taxon>Eukaryota</taxon>
        <taxon>Metazoa</taxon>
        <taxon>Spiralia</taxon>
        <taxon>Gnathifera</taxon>
        <taxon>Rotifera</taxon>
        <taxon>Eurotatoria</taxon>
        <taxon>Bdelloidea</taxon>
        <taxon>Adinetida</taxon>
        <taxon>Adinetidae</taxon>
        <taxon>Adineta</taxon>
    </lineage>
</organism>
<protein>
    <submittedName>
        <fullName evidence="4">Uncharacterized protein</fullName>
    </submittedName>
</protein>
<evidence type="ECO:0000313" key="4">
    <source>
        <dbReference type="EMBL" id="CAF3821929.1"/>
    </source>
</evidence>
<evidence type="ECO:0000256" key="2">
    <source>
        <dbReference type="SAM" id="MobiDB-lite"/>
    </source>
</evidence>
<dbReference type="EMBL" id="CAJNOE010000614">
    <property type="protein sequence ID" value="CAF1289496.1"/>
    <property type="molecule type" value="Genomic_DNA"/>
</dbReference>
<feature type="coiled-coil region" evidence="1">
    <location>
        <begin position="101"/>
        <end position="149"/>
    </location>
</feature>
<gene>
    <name evidence="3" type="ORF">IZO911_LOCUS33430</name>
    <name evidence="4" type="ORF">KXQ929_LOCUS18296</name>
</gene>
<feature type="compositionally biased region" description="Polar residues" evidence="2">
    <location>
        <begin position="757"/>
        <end position="781"/>
    </location>
</feature>
<feature type="region of interest" description="Disordered" evidence="2">
    <location>
        <begin position="750"/>
        <end position="819"/>
    </location>
</feature>
<dbReference type="Proteomes" id="UP000663860">
    <property type="component" value="Unassembled WGS sequence"/>
</dbReference>
<evidence type="ECO:0000313" key="5">
    <source>
        <dbReference type="Proteomes" id="UP000663868"/>
    </source>
</evidence>
<feature type="coiled-coil region" evidence="1">
    <location>
        <begin position="254"/>
        <end position="302"/>
    </location>
</feature>
<accession>A0A819D3Q0</accession>
<evidence type="ECO:0000313" key="3">
    <source>
        <dbReference type="EMBL" id="CAF1289496.1"/>
    </source>
</evidence>
<dbReference type="EMBL" id="CAJOBB010001186">
    <property type="protein sequence ID" value="CAF3821929.1"/>
    <property type="molecule type" value="Genomic_DNA"/>
</dbReference>
<feature type="coiled-coil region" evidence="1">
    <location>
        <begin position="185"/>
        <end position="223"/>
    </location>
</feature>
<feature type="compositionally biased region" description="Polar residues" evidence="2">
    <location>
        <begin position="808"/>
        <end position="819"/>
    </location>
</feature>
<dbReference type="Proteomes" id="UP000663868">
    <property type="component" value="Unassembled WGS sequence"/>
</dbReference>
<dbReference type="PANTHER" id="PTHR35347:SF1">
    <property type="entry name" value="COILED-COIL DOMAIN-CONTAINING PROTEIN 175"/>
    <property type="match status" value="1"/>
</dbReference>
<dbReference type="InterPro" id="IPR038834">
    <property type="entry name" value="CCDC175"/>
</dbReference>
<dbReference type="PANTHER" id="PTHR35347">
    <property type="entry name" value="COILED-COIL DOMAIN-CONTAINING PROTEIN 175"/>
    <property type="match status" value="1"/>
</dbReference>
<dbReference type="AlphaFoldDB" id="A0A819D3Q0"/>
<name>A0A819D3Q0_9BILA</name>
<comment type="caution">
    <text evidence="4">The sequence shown here is derived from an EMBL/GenBank/DDBJ whole genome shotgun (WGS) entry which is preliminary data.</text>
</comment>
<sequence>MVFMDSSEITTSIKSAVRHLKQLGGSFQTNTFTEADLNNIDQVADTLMTLEKEILKLYSDYETESIESSRLRHRLKLLPINIKNEIQAAVKMARESNLSVIQQLQNDLDICLRQVREHTEQETQLNAGIQALQAEKKRLQDQYAATINEVNQRISEKAALQISLNEARDNVRDTNKHTFDLEEDIMALKEHIMQERNDARKEKARLEGEITTTTKQYDEQEKANQKLKQYLLQFILLYLIICISSDVDFATQKLSESEIQLRTIYRERERFENENNELRQHVAEQTESFEREQKDHDRLLREQLELTESAARALLSYQEEKASCERRAKVAHEQTNAETENLKNLKQKHDDLVKEIEERGEILKKLENTVEEMGKELDILKQAIAEKLEQTSKLNQENSEATKQLESMKQAHSMMIDSLKFQMEALEKELQAVRDIRVTKQKEREALLKSVEKVKLTAKDNDIRHNRFVTQTTAKIKELTERKAFLEKTAREDQLLIKQLEEKIVLLKEEYRQMKIQLNEQIKLLEESIAQLVITIDTHRKRIVDSTPEYEHLQVEHEKVSATYEAAKELMIETKRKKQEVLDKIANVEREIREKIRSRDITISAVKECQRETQERMQKAHEETLKLEEDIYEKGCLLETLDKENERFQKSIEYLKYQIDIYNRFTQQSGVDMNNINENNLSLLGILKLSWNEDRQIEQRAAQKDLEYINSLAALLKHTEKRKVKVGSIVHRLIGELQQLKYYLEGMAKPTTPLRPLQSTSNSQRNRSGRSISNERAQSSRKSPRSSPDLLKTGRRSNSATRGDRSARTPTPTPRNKNN</sequence>
<evidence type="ECO:0000256" key="1">
    <source>
        <dbReference type="SAM" id="Coils"/>
    </source>
</evidence>
<feature type="coiled-coil region" evidence="1">
    <location>
        <begin position="469"/>
        <end position="630"/>
    </location>
</feature>
<proteinExistence type="predicted"/>
<reference evidence="4" key="1">
    <citation type="submission" date="2021-02" db="EMBL/GenBank/DDBJ databases">
        <authorList>
            <person name="Nowell W R."/>
        </authorList>
    </citation>
    <scope>NUCLEOTIDE SEQUENCE</scope>
</reference>
<keyword evidence="1" id="KW-0175">Coiled coil</keyword>
<feature type="coiled-coil region" evidence="1">
    <location>
        <begin position="328"/>
        <end position="443"/>
    </location>
</feature>